<dbReference type="InterPro" id="IPR027417">
    <property type="entry name" value="P-loop_NTPase"/>
</dbReference>
<dbReference type="STRING" id="570519.SAMN04488116_1118"/>
<dbReference type="RefSeq" id="WP_073176936.1">
    <property type="nucleotide sequence ID" value="NZ_FQWL01000001.1"/>
</dbReference>
<gene>
    <name evidence="2" type="ORF">SAMN04488116_1118</name>
</gene>
<accession>A0A1M5J457</accession>
<organism evidence="2 3">
    <name type="scientific">Flagellimonas flava</name>
    <dbReference type="NCBI Taxonomy" id="570519"/>
    <lineage>
        <taxon>Bacteria</taxon>
        <taxon>Pseudomonadati</taxon>
        <taxon>Bacteroidota</taxon>
        <taxon>Flavobacteriia</taxon>
        <taxon>Flavobacteriales</taxon>
        <taxon>Flavobacteriaceae</taxon>
        <taxon>Flagellimonas</taxon>
    </lineage>
</organism>
<dbReference type="AlphaFoldDB" id="A0A1M5J457"/>
<dbReference type="Gene3D" id="3.40.50.300">
    <property type="entry name" value="P-loop containing nucleotide triphosphate hydrolases"/>
    <property type="match status" value="1"/>
</dbReference>
<name>A0A1M5J457_9FLAO</name>
<dbReference type="EMBL" id="FQWL01000001">
    <property type="protein sequence ID" value="SHG35387.1"/>
    <property type="molecule type" value="Genomic_DNA"/>
</dbReference>
<sequence>MRNHKTVITGAPGTGKTSIIKGLEEQGHHCFHEIIRDMTSKAKLDGEPDSFVSNPLVFVDDALEFNKNLLSGRTQHYLNSLDLDVPISFFDRGIPDVLAYMDFFGQEYDASFVAACKDHPYDTIFIVPPWKEIYVSDNERLETYAEAEKIHEALMHAYRKFGYDPILVPKNPVPERVSFILEALKPD</sequence>
<evidence type="ECO:0000259" key="1">
    <source>
        <dbReference type="Pfam" id="PF13521"/>
    </source>
</evidence>
<dbReference type="Pfam" id="PF13521">
    <property type="entry name" value="AAA_28"/>
    <property type="match status" value="1"/>
</dbReference>
<dbReference type="InterPro" id="IPR038727">
    <property type="entry name" value="NadR/Ttd14_AAA_dom"/>
</dbReference>
<reference evidence="3" key="1">
    <citation type="submission" date="2016-11" db="EMBL/GenBank/DDBJ databases">
        <authorList>
            <person name="Varghese N."/>
            <person name="Submissions S."/>
        </authorList>
    </citation>
    <scope>NUCLEOTIDE SEQUENCE [LARGE SCALE GENOMIC DNA]</scope>
    <source>
        <strain evidence="3">DSM 22638</strain>
    </source>
</reference>
<keyword evidence="3" id="KW-1185">Reference proteome</keyword>
<dbReference type="OrthoDB" id="5638848at2"/>
<protein>
    <submittedName>
        <fullName evidence="2">Predicted ATPase</fullName>
    </submittedName>
</protein>
<feature type="domain" description="NadR/Ttd14 AAA" evidence="1">
    <location>
        <begin position="6"/>
        <end position="176"/>
    </location>
</feature>
<dbReference type="Proteomes" id="UP000184532">
    <property type="component" value="Unassembled WGS sequence"/>
</dbReference>
<dbReference type="SUPFAM" id="SSF52540">
    <property type="entry name" value="P-loop containing nucleoside triphosphate hydrolases"/>
    <property type="match status" value="1"/>
</dbReference>
<evidence type="ECO:0000313" key="2">
    <source>
        <dbReference type="EMBL" id="SHG35387.1"/>
    </source>
</evidence>
<proteinExistence type="predicted"/>
<evidence type="ECO:0000313" key="3">
    <source>
        <dbReference type="Proteomes" id="UP000184532"/>
    </source>
</evidence>